<keyword evidence="2" id="KW-1185">Reference proteome</keyword>
<dbReference type="NCBIfam" id="TIGR00624">
    <property type="entry name" value="tag"/>
    <property type="match status" value="1"/>
</dbReference>
<dbReference type="EMBL" id="BMVO01000012">
    <property type="protein sequence ID" value="GHB12123.1"/>
    <property type="molecule type" value="Genomic_DNA"/>
</dbReference>
<comment type="caution">
    <text evidence="1">The sequence shown here is derived from an EMBL/GenBank/DDBJ whole genome shotgun (WGS) entry which is preliminary data.</text>
</comment>
<evidence type="ECO:0000313" key="1">
    <source>
        <dbReference type="EMBL" id="GHB12123.1"/>
    </source>
</evidence>
<dbReference type="PANTHER" id="PTHR30037:SF4">
    <property type="entry name" value="DNA-3-METHYLADENINE GLYCOSYLASE I"/>
    <property type="match status" value="1"/>
</dbReference>
<organism evidence="1 2">
    <name type="scientific">Streptomyces chryseus</name>
    <dbReference type="NCBI Taxonomy" id="68186"/>
    <lineage>
        <taxon>Bacteria</taxon>
        <taxon>Bacillati</taxon>
        <taxon>Actinomycetota</taxon>
        <taxon>Actinomycetes</taxon>
        <taxon>Kitasatosporales</taxon>
        <taxon>Streptomycetaceae</taxon>
        <taxon>Streptomyces</taxon>
    </lineage>
</organism>
<dbReference type="Gene3D" id="1.10.340.30">
    <property type="entry name" value="Hypothetical protein, domain 2"/>
    <property type="match status" value="1"/>
</dbReference>
<dbReference type="InterPro" id="IPR004597">
    <property type="entry name" value="Tag"/>
</dbReference>
<gene>
    <name evidence="1" type="ORF">GCM10010346_39420</name>
</gene>
<dbReference type="Pfam" id="PF03352">
    <property type="entry name" value="Adenine_glyco"/>
    <property type="match status" value="1"/>
</dbReference>
<dbReference type="PANTHER" id="PTHR30037">
    <property type="entry name" value="DNA-3-METHYLADENINE GLYCOSYLASE 1"/>
    <property type="match status" value="1"/>
</dbReference>
<dbReference type="InterPro" id="IPR011257">
    <property type="entry name" value="DNA_glycosylase"/>
</dbReference>
<protein>
    <submittedName>
        <fullName evidence="1">DNA-3-methyladenine glycosylase I</fullName>
    </submittedName>
</protein>
<dbReference type="Proteomes" id="UP000599437">
    <property type="component" value="Unassembled WGS sequence"/>
</dbReference>
<proteinExistence type="predicted"/>
<evidence type="ECO:0000313" key="2">
    <source>
        <dbReference type="Proteomes" id="UP000599437"/>
    </source>
</evidence>
<accession>A0ABQ3DXN5</accession>
<reference evidence="2" key="1">
    <citation type="journal article" date="2019" name="Int. J. Syst. Evol. Microbiol.">
        <title>The Global Catalogue of Microorganisms (GCM) 10K type strain sequencing project: providing services to taxonomists for standard genome sequencing and annotation.</title>
        <authorList>
            <consortium name="The Broad Institute Genomics Platform"/>
            <consortium name="The Broad Institute Genome Sequencing Center for Infectious Disease"/>
            <person name="Wu L."/>
            <person name="Ma J."/>
        </authorList>
    </citation>
    <scope>NUCLEOTIDE SEQUENCE [LARGE SCALE GENOMIC DNA]</scope>
    <source>
        <strain evidence="2">JCM 4737</strain>
    </source>
</reference>
<name>A0ABQ3DXN5_9ACTN</name>
<sequence length="202" mass="21706">MIGGVEPGPDGGLRCPWGMATEEYAAYHDGEWGRPVHGDDALYERLCLEAFQSGLSWLTILRRREGFRAAFAGFRIASVAAFTDEDAARLLADPGIIRNRAKIEATLANARTLAGWQAGELDALIWSYAPDPATRPAPRTISDVPATTAESVALSKALKKRGIRFVGPTTAYALMQACGLVDDHLDRCVARGGGSPGPQRPR</sequence>
<dbReference type="InterPro" id="IPR005019">
    <property type="entry name" value="Adenine_glyco"/>
</dbReference>
<dbReference type="SUPFAM" id="SSF48150">
    <property type="entry name" value="DNA-glycosylase"/>
    <property type="match status" value="1"/>
</dbReference>
<dbReference type="InterPro" id="IPR052891">
    <property type="entry name" value="DNA-3mA_glycosylase"/>
</dbReference>